<dbReference type="InterPro" id="IPR035979">
    <property type="entry name" value="RBD_domain_sf"/>
</dbReference>
<proteinExistence type="inferred from homology"/>
<reference evidence="7" key="1">
    <citation type="submission" date="2015-05" db="UniProtKB">
        <authorList>
            <consortium name="EnsemblMetazoa"/>
        </authorList>
    </citation>
    <scope>IDENTIFICATION</scope>
</reference>
<feature type="compositionally biased region" description="Acidic residues" evidence="5">
    <location>
        <begin position="89"/>
        <end position="104"/>
    </location>
</feature>
<keyword evidence="3" id="KW-0694">RNA-binding</keyword>
<feature type="compositionally biased region" description="Basic and acidic residues" evidence="5">
    <location>
        <begin position="467"/>
        <end position="476"/>
    </location>
</feature>
<feature type="compositionally biased region" description="Basic residues" evidence="5">
    <location>
        <begin position="50"/>
        <end position="63"/>
    </location>
</feature>
<feature type="compositionally biased region" description="Acidic residues" evidence="5">
    <location>
        <begin position="177"/>
        <end position="189"/>
    </location>
</feature>
<protein>
    <recommendedName>
        <fullName evidence="6">RRM domain-containing protein</fullName>
    </recommendedName>
</protein>
<dbReference type="STRING" id="13249.T1HD48"/>
<evidence type="ECO:0000313" key="8">
    <source>
        <dbReference type="Proteomes" id="UP000015103"/>
    </source>
</evidence>
<dbReference type="OMA" id="EKRETCN"/>
<comment type="subcellular location">
    <subcellularLocation>
        <location evidence="1">Nucleus</location>
        <location evidence="1">Nucleolus</location>
    </subcellularLocation>
</comment>
<dbReference type="InterPro" id="IPR012677">
    <property type="entry name" value="Nucleotide-bd_a/b_plait_sf"/>
</dbReference>
<feature type="compositionally biased region" description="Basic residues" evidence="5">
    <location>
        <begin position="477"/>
        <end position="501"/>
    </location>
</feature>
<dbReference type="SMART" id="SM00360">
    <property type="entry name" value="RRM"/>
    <property type="match status" value="2"/>
</dbReference>
<dbReference type="InParanoid" id="T1HD48"/>
<evidence type="ECO:0000256" key="4">
    <source>
        <dbReference type="ARBA" id="ARBA00023242"/>
    </source>
</evidence>
<dbReference type="SUPFAM" id="SSF54928">
    <property type="entry name" value="RNA-binding domain, RBD"/>
    <property type="match status" value="2"/>
</dbReference>
<evidence type="ECO:0000256" key="5">
    <source>
        <dbReference type="SAM" id="MobiDB-lite"/>
    </source>
</evidence>
<feature type="domain" description="RRM" evidence="6">
    <location>
        <begin position="207"/>
        <end position="331"/>
    </location>
</feature>
<dbReference type="InterPro" id="IPR000504">
    <property type="entry name" value="RRM_dom"/>
</dbReference>
<feature type="region of interest" description="Disordered" evidence="5">
    <location>
        <begin position="422"/>
        <end position="501"/>
    </location>
</feature>
<evidence type="ECO:0000259" key="6">
    <source>
        <dbReference type="PROSITE" id="PS50102"/>
    </source>
</evidence>
<feature type="region of interest" description="Disordered" evidence="5">
    <location>
        <begin position="1"/>
        <end position="63"/>
    </location>
</feature>
<accession>T1HD48</accession>
<dbReference type="CDD" id="cd12394">
    <property type="entry name" value="RRM1_RBM34"/>
    <property type="match status" value="1"/>
</dbReference>
<sequence>MKKKKQSASQVPADFTGGLKTKRISSKKQEKMGNGLKIKVKSVKSGSPVKVKKKQLKSKKNIKKNVSEFLPSRTLKKMLKSQKQKFTEDSNEQDGDISSDDEIEGENSRQLYSINLCNKLNLNKESLIKDDENEIFDDVPPIRGSKFMGDISEEDIDSDDDLSLDENELPVPPDATTTEEESSEEEEVVEEVKPIDIQSQRDESEKRTVFVGNLPKAVNKSKLKKWFTKYGTVESVRLSVERLLHTLGFSYIHPTTKSQSFVFALLTICAPLADPTVPKKLTVIKKAFHEERNNIHGFVRFSTLKEATNALSANGEPFDEKHHLRVDMASKSGQSKRYDDKKALFVGNLPFNAEEDHLRDIFADCGDILSVRIVRDKNTAVGKGFGFINFAGRHSIRLALEKEGIELMNRKLRLQRTFYNQESNDVHQTPKITGQNKKSRNLKPVQKFKKKKSAKGNEGPEFQGLRSNKDFKTKKINEKKKKLQRKREKIKKILNSKSANK</sequence>
<name>T1HD48_RHOPR</name>
<dbReference type="Pfam" id="PF00076">
    <property type="entry name" value="RRM_1"/>
    <property type="match status" value="2"/>
</dbReference>
<organism evidence="7 8">
    <name type="scientific">Rhodnius prolixus</name>
    <name type="common">Triatomid bug</name>
    <dbReference type="NCBI Taxonomy" id="13249"/>
    <lineage>
        <taxon>Eukaryota</taxon>
        <taxon>Metazoa</taxon>
        <taxon>Ecdysozoa</taxon>
        <taxon>Arthropoda</taxon>
        <taxon>Hexapoda</taxon>
        <taxon>Insecta</taxon>
        <taxon>Pterygota</taxon>
        <taxon>Neoptera</taxon>
        <taxon>Paraneoptera</taxon>
        <taxon>Hemiptera</taxon>
        <taxon>Heteroptera</taxon>
        <taxon>Panheteroptera</taxon>
        <taxon>Cimicomorpha</taxon>
        <taxon>Reduviidae</taxon>
        <taxon>Triatominae</taxon>
        <taxon>Rhodnius</taxon>
    </lineage>
</organism>
<dbReference type="EMBL" id="ACPB03009600">
    <property type="status" value="NOT_ANNOTATED_CDS"/>
    <property type="molecule type" value="Genomic_DNA"/>
</dbReference>
<dbReference type="Gene3D" id="3.30.70.330">
    <property type="match status" value="2"/>
</dbReference>
<dbReference type="PANTHER" id="PTHR23236:SF25">
    <property type="entry name" value="RNA-BINDING PROTEIN 34"/>
    <property type="match status" value="1"/>
</dbReference>
<comment type="similarity">
    <text evidence="2">Belongs to the RRM RBM34 family.</text>
</comment>
<feature type="compositionally biased region" description="Basic residues" evidence="5">
    <location>
        <begin position="437"/>
        <end position="454"/>
    </location>
</feature>
<feature type="compositionally biased region" description="Polar residues" evidence="5">
    <location>
        <begin position="422"/>
        <end position="436"/>
    </location>
</feature>
<feature type="domain" description="RRM" evidence="6">
    <location>
        <begin position="342"/>
        <end position="419"/>
    </location>
</feature>
<keyword evidence="4" id="KW-0539">Nucleus</keyword>
<dbReference type="CDD" id="cd12395">
    <property type="entry name" value="RRM2_RBM34"/>
    <property type="match status" value="1"/>
</dbReference>
<dbReference type="VEuPathDB" id="VectorBase:RPRC001963"/>
<dbReference type="Proteomes" id="UP000015103">
    <property type="component" value="Unassembled WGS sequence"/>
</dbReference>
<dbReference type="PANTHER" id="PTHR23236">
    <property type="entry name" value="EUKARYOTIC TRANSLATION INITIATION FACTOR 4B/4H"/>
    <property type="match status" value="1"/>
</dbReference>
<dbReference type="GO" id="GO:0019843">
    <property type="term" value="F:rRNA binding"/>
    <property type="evidence" value="ECO:0007669"/>
    <property type="project" value="TreeGrafter"/>
</dbReference>
<feature type="region of interest" description="Disordered" evidence="5">
    <location>
        <begin position="78"/>
        <end position="104"/>
    </location>
</feature>
<dbReference type="InterPro" id="IPR034221">
    <property type="entry name" value="RBM34_RRM2"/>
</dbReference>
<evidence type="ECO:0000256" key="3">
    <source>
        <dbReference type="ARBA" id="ARBA00022884"/>
    </source>
</evidence>
<evidence type="ECO:0000256" key="1">
    <source>
        <dbReference type="ARBA" id="ARBA00004604"/>
    </source>
</evidence>
<dbReference type="EnsemblMetazoa" id="RPRC001963-RA">
    <property type="protein sequence ID" value="RPRC001963-PA"/>
    <property type="gene ID" value="RPRC001963"/>
</dbReference>
<feature type="compositionally biased region" description="Acidic residues" evidence="5">
    <location>
        <begin position="151"/>
        <end position="168"/>
    </location>
</feature>
<dbReference type="GO" id="GO:0000463">
    <property type="term" value="P:maturation of LSU-rRNA from tricistronic rRNA transcript (SSU-rRNA, 5.8S rRNA, LSU-rRNA)"/>
    <property type="evidence" value="ECO:0007669"/>
    <property type="project" value="TreeGrafter"/>
</dbReference>
<dbReference type="HOGENOM" id="CLU_544372_0_0_1"/>
<keyword evidence="8" id="KW-1185">Reference proteome</keyword>
<dbReference type="FunCoup" id="T1HD48">
    <property type="interactions" value="413"/>
</dbReference>
<evidence type="ECO:0000256" key="2">
    <source>
        <dbReference type="ARBA" id="ARBA00007077"/>
    </source>
</evidence>
<dbReference type="GO" id="GO:0005730">
    <property type="term" value="C:nucleolus"/>
    <property type="evidence" value="ECO:0007669"/>
    <property type="project" value="UniProtKB-SubCell"/>
</dbReference>
<dbReference type="PROSITE" id="PS50102">
    <property type="entry name" value="RRM"/>
    <property type="match status" value="2"/>
</dbReference>
<evidence type="ECO:0000313" key="7">
    <source>
        <dbReference type="EnsemblMetazoa" id="RPRC001963-PA"/>
    </source>
</evidence>
<dbReference type="eggNOG" id="KOG0118">
    <property type="taxonomic scope" value="Eukaryota"/>
</dbReference>
<feature type="region of interest" description="Disordered" evidence="5">
    <location>
        <begin position="147"/>
        <end position="190"/>
    </location>
</feature>
<dbReference type="AlphaFoldDB" id="T1HD48"/>